<gene>
    <name evidence="1" type="ORF">METZ01_LOCUS478874</name>
</gene>
<proteinExistence type="predicted"/>
<dbReference type="InterPro" id="IPR032710">
    <property type="entry name" value="NTF2-like_dom_sf"/>
</dbReference>
<dbReference type="EMBL" id="UINC01205031">
    <property type="protein sequence ID" value="SVE26020.1"/>
    <property type="molecule type" value="Genomic_DNA"/>
</dbReference>
<name>A0A383C1X1_9ZZZZ</name>
<reference evidence="1" key="1">
    <citation type="submission" date="2018-05" db="EMBL/GenBank/DDBJ databases">
        <authorList>
            <person name="Lanie J.A."/>
            <person name="Ng W.-L."/>
            <person name="Kazmierczak K.M."/>
            <person name="Andrzejewski T.M."/>
            <person name="Davidsen T.M."/>
            <person name="Wayne K.J."/>
            <person name="Tettelin H."/>
            <person name="Glass J.I."/>
            <person name="Rusch D."/>
            <person name="Podicherti R."/>
            <person name="Tsui H.-C.T."/>
            <person name="Winkler M.E."/>
        </authorList>
    </citation>
    <scope>NUCLEOTIDE SEQUENCE</scope>
</reference>
<organism evidence="1">
    <name type="scientific">marine metagenome</name>
    <dbReference type="NCBI Taxonomy" id="408172"/>
    <lineage>
        <taxon>unclassified sequences</taxon>
        <taxon>metagenomes</taxon>
        <taxon>ecological metagenomes</taxon>
    </lineage>
</organism>
<sequence length="66" mass="6828">MKSMIAVLALAVLTFAPGIAAADDEDDVIAAVLDYISGWNNGDAAKIAQYMLPDATAFQQGNNLAA</sequence>
<accession>A0A383C1X1</accession>
<dbReference type="Gene3D" id="3.10.450.50">
    <property type="match status" value="1"/>
</dbReference>
<dbReference type="AlphaFoldDB" id="A0A383C1X1"/>
<protein>
    <submittedName>
        <fullName evidence="1">Uncharacterized protein</fullName>
    </submittedName>
</protein>
<dbReference type="SUPFAM" id="SSF54427">
    <property type="entry name" value="NTF2-like"/>
    <property type="match status" value="1"/>
</dbReference>
<evidence type="ECO:0000313" key="1">
    <source>
        <dbReference type="EMBL" id="SVE26020.1"/>
    </source>
</evidence>
<feature type="non-terminal residue" evidence="1">
    <location>
        <position position="66"/>
    </location>
</feature>